<dbReference type="EMBL" id="FUYL01000006">
    <property type="protein sequence ID" value="SKB58283.1"/>
    <property type="molecule type" value="Genomic_DNA"/>
</dbReference>
<evidence type="ECO:0000313" key="1">
    <source>
        <dbReference type="EMBL" id="SKB58283.1"/>
    </source>
</evidence>
<keyword evidence="2" id="KW-1185">Reference proteome</keyword>
<evidence type="ECO:0000313" key="2">
    <source>
        <dbReference type="Proteomes" id="UP000190339"/>
    </source>
</evidence>
<dbReference type="AlphaFoldDB" id="A0A1T5CG20"/>
<dbReference type="RefSeq" id="WP_079512725.1">
    <property type="nucleotide sequence ID" value="NZ_FUYL01000006.1"/>
</dbReference>
<dbReference type="InterPro" id="IPR021471">
    <property type="entry name" value="DUF3124"/>
</dbReference>
<organism evidence="1 2">
    <name type="scientific">Maribacter arcticus</name>
    <dbReference type="NCBI Taxonomy" id="561365"/>
    <lineage>
        <taxon>Bacteria</taxon>
        <taxon>Pseudomonadati</taxon>
        <taxon>Bacteroidota</taxon>
        <taxon>Flavobacteriia</taxon>
        <taxon>Flavobacteriales</taxon>
        <taxon>Flavobacteriaceae</taxon>
        <taxon>Maribacter</taxon>
    </lineage>
</organism>
<gene>
    <name evidence="1" type="ORF">SAMN05660866_02279</name>
</gene>
<sequence length="176" mass="20077">MKTTLTNFVLIIYTFCLASCTDKDGQTEKEGLTQEENIVHDNSIGFDYLIQEEVFVPIYSEIYTKKREYFFHLTATLSIRNTSKVDTLFVKNVDYYNTNGEFIRSYLKRPVYVKPFGTLEYVIAEKDSLGGSGANFHLVWGSNKPIKPFIQGVMIGIFNQQAFAFTTLGVTISTKE</sequence>
<accession>A0A1T5CG20</accession>
<dbReference type="Pfam" id="PF11322">
    <property type="entry name" value="DUF3124"/>
    <property type="match status" value="1"/>
</dbReference>
<proteinExistence type="predicted"/>
<reference evidence="2" key="1">
    <citation type="submission" date="2017-02" db="EMBL/GenBank/DDBJ databases">
        <authorList>
            <person name="Varghese N."/>
            <person name="Submissions S."/>
        </authorList>
    </citation>
    <scope>NUCLEOTIDE SEQUENCE [LARGE SCALE GENOMIC DNA]</scope>
    <source>
        <strain evidence="2">DSM 23546</strain>
    </source>
</reference>
<dbReference type="STRING" id="561365.SAMN05660866_02279"/>
<dbReference type="OrthoDB" id="283474at2"/>
<protein>
    <recommendedName>
        <fullName evidence="3">DUF3124 domain-containing protein</fullName>
    </recommendedName>
</protein>
<evidence type="ECO:0008006" key="3">
    <source>
        <dbReference type="Google" id="ProtNLM"/>
    </source>
</evidence>
<name>A0A1T5CG20_9FLAO</name>
<dbReference type="Proteomes" id="UP000190339">
    <property type="component" value="Unassembled WGS sequence"/>
</dbReference>